<dbReference type="PANTHER" id="PTHR43143:SF1">
    <property type="entry name" value="SERINE_THREONINE-PROTEIN PHOSPHATASE CPPED1"/>
    <property type="match status" value="1"/>
</dbReference>
<dbReference type="Proteomes" id="UP000198757">
    <property type="component" value="Unassembled WGS sequence"/>
</dbReference>
<reference evidence="4" key="1">
    <citation type="submission" date="2016-10" db="EMBL/GenBank/DDBJ databases">
        <authorList>
            <person name="Varghese N."/>
            <person name="Submissions S."/>
        </authorList>
    </citation>
    <scope>NUCLEOTIDE SEQUENCE [LARGE SCALE GENOMIC DNA]</scope>
    <source>
        <strain evidence="4">DSM 25811 / CCM 8410 / LMG 26954 / E90</strain>
    </source>
</reference>
<accession>A0A1G6WEW8</accession>
<gene>
    <name evidence="3" type="ORF">SAMN04487894_11182</name>
</gene>
<feature type="signal peptide" evidence="1">
    <location>
        <begin position="1"/>
        <end position="32"/>
    </location>
</feature>
<dbReference type="InterPro" id="IPR006311">
    <property type="entry name" value="TAT_signal"/>
</dbReference>
<protein>
    <submittedName>
        <fullName evidence="3">Tat (Twin-arginine translocation) pathway signal sequence</fullName>
    </submittedName>
</protein>
<organism evidence="3 4">
    <name type="scientific">Niabella drilacis (strain DSM 25811 / CCM 8410 / CCUG 62505 / LMG 26954 / E90)</name>
    <dbReference type="NCBI Taxonomy" id="1285928"/>
    <lineage>
        <taxon>Bacteria</taxon>
        <taxon>Pseudomonadati</taxon>
        <taxon>Bacteroidota</taxon>
        <taxon>Chitinophagia</taxon>
        <taxon>Chitinophagales</taxon>
        <taxon>Chitinophagaceae</taxon>
        <taxon>Niabella</taxon>
    </lineage>
</organism>
<evidence type="ECO:0000259" key="2">
    <source>
        <dbReference type="Pfam" id="PF00149"/>
    </source>
</evidence>
<feature type="domain" description="Calcineurin-like phosphoesterase" evidence="2">
    <location>
        <begin position="40"/>
        <end position="220"/>
    </location>
</feature>
<dbReference type="STRING" id="1285928.SAMN04487894_11182"/>
<dbReference type="InterPro" id="IPR004843">
    <property type="entry name" value="Calcineurin-like_PHP"/>
</dbReference>
<dbReference type="PANTHER" id="PTHR43143">
    <property type="entry name" value="METALLOPHOSPHOESTERASE, CALCINEURIN SUPERFAMILY"/>
    <property type="match status" value="1"/>
</dbReference>
<dbReference type="InterPro" id="IPR051918">
    <property type="entry name" value="STPP_CPPED1"/>
</dbReference>
<evidence type="ECO:0000313" key="3">
    <source>
        <dbReference type="EMBL" id="SDD63616.1"/>
    </source>
</evidence>
<dbReference type="Pfam" id="PF00149">
    <property type="entry name" value="Metallophos"/>
    <property type="match status" value="1"/>
</dbReference>
<dbReference type="RefSeq" id="WP_090391635.1">
    <property type="nucleotide sequence ID" value="NZ_FMZO01000011.1"/>
</dbReference>
<dbReference type="PROSITE" id="PS51318">
    <property type="entry name" value="TAT"/>
    <property type="match status" value="1"/>
</dbReference>
<keyword evidence="1" id="KW-0732">Signal</keyword>
<dbReference type="Gene3D" id="3.60.21.10">
    <property type="match status" value="1"/>
</dbReference>
<sequence>MKQQTTSLSRRQFVKATASAALALSIPSAVSAALRKETITIGIITDLHQDLIPTGYERLAAFLADMKKVKPDALLQMGDFAYPGDKNKNVITAFKNAHQKTLHVIGNHDTDAGYTKQQCINYWGMPGRYYTYALKGICLLVLDGNDKGSPDHKGGYPSYIGPEQTAWLKEQLGTIKEPLIIVSHQPLAGPDAVDNAAEIQALLEKYQNKILLAINGHTHIDAHYHINGIHYVHVNSASYYWMGEKYKHLIYDPAVHQQYPYLAYTCPYKDALFTTLVIDPVKGRIHIKGKRSQWEGKSPEELNYQNSGLLHTGKEIVPRISNLQW</sequence>
<dbReference type="GO" id="GO:0016787">
    <property type="term" value="F:hydrolase activity"/>
    <property type="evidence" value="ECO:0007669"/>
    <property type="project" value="InterPro"/>
</dbReference>
<dbReference type="SUPFAM" id="SSF56300">
    <property type="entry name" value="Metallo-dependent phosphatases"/>
    <property type="match status" value="1"/>
</dbReference>
<dbReference type="InterPro" id="IPR019546">
    <property type="entry name" value="TAT_signal_bac_arc"/>
</dbReference>
<evidence type="ECO:0000256" key="1">
    <source>
        <dbReference type="SAM" id="SignalP"/>
    </source>
</evidence>
<evidence type="ECO:0000313" key="4">
    <source>
        <dbReference type="Proteomes" id="UP000198757"/>
    </source>
</evidence>
<dbReference type="AlphaFoldDB" id="A0A1G6WEW8"/>
<name>A0A1G6WEW8_NIADE</name>
<dbReference type="OrthoDB" id="9816081at2"/>
<keyword evidence="4" id="KW-1185">Reference proteome</keyword>
<feature type="chain" id="PRO_5011666445" evidence="1">
    <location>
        <begin position="33"/>
        <end position="325"/>
    </location>
</feature>
<proteinExistence type="predicted"/>
<dbReference type="InterPro" id="IPR029052">
    <property type="entry name" value="Metallo-depent_PP-like"/>
</dbReference>
<dbReference type="NCBIfam" id="TIGR01409">
    <property type="entry name" value="TAT_signal_seq"/>
    <property type="match status" value="1"/>
</dbReference>
<dbReference type="EMBL" id="FMZO01000011">
    <property type="protein sequence ID" value="SDD63616.1"/>
    <property type="molecule type" value="Genomic_DNA"/>
</dbReference>